<dbReference type="RefSeq" id="WP_127488723.1">
    <property type="nucleotide sequence ID" value="NZ_CP022572.1"/>
</dbReference>
<dbReference type="GO" id="GO:0009254">
    <property type="term" value="P:peptidoglycan turnover"/>
    <property type="evidence" value="ECO:0007669"/>
    <property type="project" value="InterPro"/>
</dbReference>
<evidence type="ECO:0000259" key="3">
    <source>
        <dbReference type="PROSITE" id="PS51782"/>
    </source>
</evidence>
<accession>A0A3T0I3T1</accession>
<proteinExistence type="predicted"/>
<keyword evidence="5" id="KW-1185">Reference proteome</keyword>
<keyword evidence="1 2" id="KW-0732">Signal</keyword>
<dbReference type="AlphaFoldDB" id="A0A3T0I3T1"/>
<dbReference type="PANTHER" id="PTHR39160:SF6">
    <property type="entry name" value="CELL WALL-BINDING PROTEIN YOCH"/>
    <property type="match status" value="1"/>
</dbReference>
<dbReference type="Pfam" id="PF06725">
    <property type="entry name" value="3D"/>
    <property type="match status" value="1"/>
</dbReference>
<dbReference type="Gene3D" id="3.10.350.10">
    <property type="entry name" value="LysM domain"/>
    <property type="match status" value="1"/>
</dbReference>
<dbReference type="InterPro" id="IPR018392">
    <property type="entry name" value="LysM"/>
</dbReference>
<name>A0A3T0I3T1_9BACI</name>
<dbReference type="InterPro" id="IPR010611">
    <property type="entry name" value="3D_dom"/>
</dbReference>
<evidence type="ECO:0000256" key="2">
    <source>
        <dbReference type="SAM" id="SignalP"/>
    </source>
</evidence>
<dbReference type="Proteomes" id="UP000282892">
    <property type="component" value="Chromosome"/>
</dbReference>
<dbReference type="OrthoDB" id="9798935at2"/>
<dbReference type="EMBL" id="CP022572">
    <property type="protein sequence ID" value="AZU64034.1"/>
    <property type="molecule type" value="Genomic_DNA"/>
</dbReference>
<dbReference type="CDD" id="cd22786">
    <property type="entry name" value="DPBB_YuiC-like"/>
    <property type="match status" value="1"/>
</dbReference>
<dbReference type="PANTHER" id="PTHR39160">
    <property type="entry name" value="CELL WALL-BINDING PROTEIN YOCH"/>
    <property type="match status" value="1"/>
</dbReference>
<sequence length="193" mass="20758">MKKFLLTLGLAGLVLFGSHAASASAASNTYTVKSGDSLYKIAKKYKTSVTNLKKWNHLKSDMIHPKQKLVVSSSVKAVTTKKTPVKKTTVKSKAPKIVKTLTVTATAYTANCKRCSGITATGLNLKKNPKLKVISVDPKVIKLGTKVYVEGYGYAVAGDTGGAMRGNKIDVFIPSKSQALKWGRKTVKVKILK</sequence>
<dbReference type="SUPFAM" id="SSF50685">
    <property type="entry name" value="Barwin-like endoglucanases"/>
    <property type="match status" value="1"/>
</dbReference>
<dbReference type="GO" id="GO:0019867">
    <property type="term" value="C:outer membrane"/>
    <property type="evidence" value="ECO:0007669"/>
    <property type="project" value="InterPro"/>
</dbReference>
<dbReference type="Pfam" id="PF01476">
    <property type="entry name" value="LysM"/>
    <property type="match status" value="1"/>
</dbReference>
<protein>
    <recommendedName>
        <fullName evidence="3">LysM domain-containing protein</fullName>
    </recommendedName>
</protein>
<dbReference type="GO" id="GO:0004553">
    <property type="term" value="F:hydrolase activity, hydrolyzing O-glycosyl compounds"/>
    <property type="evidence" value="ECO:0007669"/>
    <property type="project" value="InterPro"/>
</dbReference>
<feature type="domain" description="LysM" evidence="3">
    <location>
        <begin position="28"/>
        <end position="71"/>
    </location>
</feature>
<dbReference type="InterPro" id="IPR036908">
    <property type="entry name" value="RlpA-like_sf"/>
</dbReference>
<organism evidence="4 5">
    <name type="scientific">Neobacillus mesonae</name>
    <dbReference type="NCBI Taxonomy" id="1193713"/>
    <lineage>
        <taxon>Bacteria</taxon>
        <taxon>Bacillati</taxon>
        <taxon>Bacillota</taxon>
        <taxon>Bacilli</taxon>
        <taxon>Bacillales</taxon>
        <taxon>Bacillaceae</taxon>
        <taxon>Neobacillus</taxon>
    </lineage>
</organism>
<dbReference type="Gene3D" id="2.40.40.10">
    <property type="entry name" value="RlpA-like domain"/>
    <property type="match status" value="1"/>
</dbReference>
<dbReference type="SUPFAM" id="SSF54106">
    <property type="entry name" value="LysM domain"/>
    <property type="match status" value="1"/>
</dbReference>
<feature type="chain" id="PRO_5019384236" description="LysM domain-containing protein" evidence="2">
    <location>
        <begin position="26"/>
        <end position="193"/>
    </location>
</feature>
<dbReference type="InterPro" id="IPR051933">
    <property type="entry name" value="Resuscitation_pf_RpfB"/>
</dbReference>
<reference evidence="4 5" key="1">
    <citation type="submission" date="2017-07" db="EMBL/GenBank/DDBJ databases">
        <title>The complete genome sequence of Bacillus mesonae strain H20-5, an efficient strain improving plant abiotic stress resistance.</title>
        <authorList>
            <person name="Kim S.Y."/>
            <person name="Song H."/>
            <person name="Sang M.K."/>
            <person name="Weon H.-Y."/>
            <person name="Song J."/>
        </authorList>
    </citation>
    <scope>NUCLEOTIDE SEQUENCE [LARGE SCALE GENOMIC DNA]</scope>
    <source>
        <strain evidence="4 5">H20-5</strain>
    </source>
</reference>
<dbReference type="STRING" id="1193713.GCA_001636315_01652"/>
<feature type="signal peptide" evidence="2">
    <location>
        <begin position="1"/>
        <end position="25"/>
    </location>
</feature>
<gene>
    <name evidence="4" type="ORF">CHR53_23785</name>
</gene>
<dbReference type="CDD" id="cd00118">
    <property type="entry name" value="LysM"/>
    <property type="match status" value="1"/>
</dbReference>
<dbReference type="SMART" id="SM00257">
    <property type="entry name" value="LysM"/>
    <property type="match status" value="1"/>
</dbReference>
<evidence type="ECO:0000313" key="4">
    <source>
        <dbReference type="EMBL" id="AZU64034.1"/>
    </source>
</evidence>
<evidence type="ECO:0000256" key="1">
    <source>
        <dbReference type="ARBA" id="ARBA00022729"/>
    </source>
</evidence>
<dbReference type="InterPro" id="IPR036779">
    <property type="entry name" value="LysM_dom_sf"/>
</dbReference>
<evidence type="ECO:0000313" key="5">
    <source>
        <dbReference type="Proteomes" id="UP000282892"/>
    </source>
</evidence>
<dbReference type="PROSITE" id="PS51782">
    <property type="entry name" value="LYSM"/>
    <property type="match status" value="1"/>
</dbReference>
<dbReference type="KEGG" id="nmk:CHR53_23785"/>